<evidence type="ECO:0000256" key="1">
    <source>
        <dbReference type="SAM" id="Phobius"/>
    </source>
</evidence>
<organism evidence="2 3">
    <name type="scientific">Pseudoflavonifractor intestinihominis</name>
    <dbReference type="NCBI Taxonomy" id="3133171"/>
    <lineage>
        <taxon>Bacteria</taxon>
        <taxon>Bacillati</taxon>
        <taxon>Bacillota</taxon>
        <taxon>Clostridia</taxon>
        <taxon>Eubacteriales</taxon>
        <taxon>Oscillospiraceae</taxon>
        <taxon>Pseudoflavonifractor</taxon>
    </lineage>
</organism>
<keyword evidence="1" id="KW-1133">Transmembrane helix</keyword>
<comment type="caution">
    <text evidence="2">The sequence shown here is derived from an EMBL/GenBank/DDBJ whole genome shotgun (WGS) entry which is preliminary data.</text>
</comment>
<feature type="transmembrane region" description="Helical" evidence="1">
    <location>
        <begin position="109"/>
        <end position="129"/>
    </location>
</feature>
<accession>A0ABV1EAL8</accession>
<name>A0ABV1EAL8_9FIRM</name>
<keyword evidence="1" id="KW-0472">Membrane</keyword>
<dbReference type="Proteomes" id="UP001464378">
    <property type="component" value="Unassembled WGS sequence"/>
</dbReference>
<protein>
    <submittedName>
        <fullName evidence="2">Uncharacterized protein</fullName>
    </submittedName>
</protein>
<feature type="transmembrane region" description="Helical" evidence="1">
    <location>
        <begin position="37"/>
        <end position="58"/>
    </location>
</feature>
<feature type="transmembrane region" description="Helical" evidence="1">
    <location>
        <begin position="78"/>
        <end position="97"/>
    </location>
</feature>
<evidence type="ECO:0000313" key="2">
    <source>
        <dbReference type="EMBL" id="MEQ2443068.1"/>
    </source>
</evidence>
<dbReference type="EMBL" id="JBBMFK010000008">
    <property type="protein sequence ID" value="MEQ2443068.1"/>
    <property type="molecule type" value="Genomic_DNA"/>
</dbReference>
<keyword evidence="3" id="KW-1185">Reference proteome</keyword>
<proteinExistence type="predicted"/>
<keyword evidence="1" id="KW-0812">Transmembrane</keyword>
<sequence length="130" mass="14951">MAGCYTLLIMPPRDARGDSEGRWQPPRITAKEGWQEIYGWMRVVYIAFVAFTLGYNIHGVLTLPAEIKIASWFGMSHIAMPTAVYFLGSFGLLLYFIYRDLIRRSLSRYRLFMPFAVTFLNVSVITQLIS</sequence>
<dbReference type="RefSeq" id="WP_349231393.1">
    <property type="nucleotide sequence ID" value="NZ_JBBMFK010000008.1"/>
</dbReference>
<gene>
    <name evidence="2" type="ORF">WMO64_06260</name>
</gene>
<reference evidence="2 3" key="1">
    <citation type="submission" date="2024-03" db="EMBL/GenBank/DDBJ databases">
        <title>Human intestinal bacterial collection.</title>
        <authorList>
            <person name="Pauvert C."/>
            <person name="Hitch T.C.A."/>
            <person name="Clavel T."/>
        </authorList>
    </citation>
    <scope>NUCLEOTIDE SEQUENCE [LARGE SCALE GENOMIC DNA]</scope>
    <source>
        <strain evidence="2 3">CLA-AP-H29</strain>
    </source>
</reference>
<evidence type="ECO:0000313" key="3">
    <source>
        <dbReference type="Proteomes" id="UP001464378"/>
    </source>
</evidence>